<dbReference type="InterPro" id="IPR005653">
    <property type="entry name" value="OstA-like_N"/>
</dbReference>
<dbReference type="Proteomes" id="UP001595904">
    <property type="component" value="Unassembled WGS sequence"/>
</dbReference>
<dbReference type="Gene3D" id="2.60.450.10">
    <property type="entry name" value="Lipopolysaccharide (LPS) transport protein A like domain"/>
    <property type="match status" value="1"/>
</dbReference>
<dbReference type="PANTHER" id="PTHR36504:SF1">
    <property type="entry name" value="LIPOPOLYSACCHARIDE EXPORT SYSTEM PROTEIN LPTA"/>
    <property type="match status" value="1"/>
</dbReference>
<evidence type="ECO:0000259" key="4">
    <source>
        <dbReference type="Pfam" id="PF03968"/>
    </source>
</evidence>
<evidence type="ECO:0000313" key="6">
    <source>
        <dbReference type="Proteomes" id="UP001595904"/>
    </source>
</evidence>
<evidence type="ECO:0000313" key="5">
    <source>
        <dbReference type="EMBL" id="MFC4308967.1"/>
    </source>
</evidence>
<feature type="domain" description="Organic solvent tolerance-like N-terminal" evidence="4">
    <location>
        <begin position="46"/>
        <end position="185"/>
    </location>
</feature>
<keyword evidence="6" id="KW-1185">Reference proteome</keyword>
<comment type="caution">
    <text evidence="5">The sequence shown here is derived from an EMBL/GenBank/DDBJ whole genome shotgun (WGS) entry which is preliminary data.</text>
</comment>
<dbReference type="Pfam" id="PF03968">
    <property type="entry name" value="LptD_N"/>
    <property type="match status" value="1"/>
</dbReference>
<dbReference type="InterPro" id="IPR052037">
    <property type="entry name" value="LPS_export_LptA"/>
</dbReference>
<feature type="chain" id="PRO_5046595455" evidence="3">
    <location>
        <begin position="33"/>
        <end position="250"/>
    </location>
</feature>
<reference evidence="6" key="1">
    <citation type="journal article" date="2019" name="Int. J. Syst. Evol. Microbiol.">
        <title>The Global Catalogue of Microorganisms (GCM) 10K type strain sequencing project: providing services to taxonomists for standard genome sequencing and annotation.</title>
        <authorList>
            <consortium name="The Broad Institute Genomics Platform"/>
            <consortium name="The Broad Institute Genome Sequencing Center for Infectious Disease"/>
            <person name="Wu L."/>
            <person name="Ma J."/>
        </authorList>
    </citation>
    <scope>NUCLEOTIDE SEQUENCE [LARGE SCALE GENOMIC DNA]</scope>
    <source>
        <strain evidence="6">CGMCC 1.10759</strain>
    </source>
</reference>
<accession>A0ABV8SQ42</accession>
<evidence type="ECO:0000256" key="1">
    <source>
        <dbReference type="ARBA" id="ARBA00022729"/>
    </source>
</evidence>
<evidence type="ECO:0000256" key="2">
    <source>
        <dbReference type="SAM" id="MobiDB-lite"/>
    </source>
</evidence>
<dbReference type="PANTHER" id="PTHR36504">
    <property type="entry name" value="LIPOPOLYSACCHARIDE EXPORT SYSTEM PROTEIN LPTA"/>
    <property type="match status" value="1"/>
</dbReference>
<feature type="signal peptide" evidence="3">
    <location>
        <begin position="1"/>
        <end position="32"/>
    </location>
</feature>
<feature type="region of interest" description="Disordered" evidence="2">
    <location>
        <begin position="223"/>
        <end position="250"/>
    </location>
</feature>
<organism evidence="5 6">
    <name type="scientific">Steroidobacter flavus</name>
    <dbReference type="NCBI Taxonomy" id="1842136"/>
    <lineage>
        <taxon>Bacteria</taxon>
        <taxon>Pseudomonadati</taxon>
        <taxon>Pseudomonadota</taxon>
        <taxon>Gammaproteobacteria</taxon>
        <taxon>Steroidobacterales</taxon>
        <taxon>Steroidobacteraceae</taxon>
        <taxon>Steroidobacter</taxon>
    </lineage>
</organism>
<proteinExistence type="predicted"/>
<protein>
    <submittedName>
        <fullName evidence="5">LptA/OstA family protein</fullName>
    </submittedName>
</protein>
<dbReference type="RefSeq" id="WP_380596036.1">
    <property type="nucleotide sequence ID" value="NZ_JBHSDU010000003.1"/>
</dbReference>
<dbReference type="EMBL" id="JBHSDU010000003">
    <property type="protein sequence ID" value="MFC4308967.1"/>
    <property type="molecule type" value="Genomic_DNA"/>
</dbReference>
<evidence type="ECO:0000256" key="3">
    <source>
        <dbReference type="SAM" id="SignalP"/>
    </source>
</evidence>
<sequence>MESLIRKHDGRRRAARAVGALLLLFATVGSGAANAPKLEGGFTWSADVLSSDFRSDTLDLAGNVRVLQGPMSIEAQTAKAKNVRADTSRWTFETAVRIRTAEADLQSNLATAAFINGQIADARVEGTPARFEQIGASDNRQVRGRAGVIEYDFNTGVVKLTNQVWFSNGKDEFRGDVVIYNVRDERVQINPGGSSNRVRGIIRPNQKTQTNSGANGTAAIVEPTFNENGESIQNERVEPKLATESTGGGA</sequence>
<name>A0ABV8SQ42_9GAMM</name>
<keyword evidence="1 3" id="KW-0732">Signal</keyword>
<gene>
    <name evidence="5" type="ORF">ACFPN2_07745</name>
</gene>